<keyword evidence="7" id="KW-1185">Reference proteome</keyword>
<dbReference type="Gene3D" id="3.40.50.1980">
    <property type="entry name" value="Nitrogenase molybdenum iron protein domain"/>
    <property type="match status" value="2"/>
</dbReference>
<evidence type="ECO:0000256" key="3">
    <source>
        <dbReference type="ARBA" id="ARBA00022729"/>
    </source>
</evidence>
<dbReference type="Pfam" id="PF01297">
    <property type="entry name" value="ZnuA"/>
    <property type="match status" value="1"/>
</dbReference>
<dbReference type="PANTHER" id="PTHR42953:SF3">
    <property type="entry name" value="HIGH-AFFINITY ZINC UPTAKE SYSTEM PROTEIN ZNUA"/>
    <property type="match status" value="1"/>
</dbReference>
<feature type="region of interest" description="Disordered" evidence="4">
    <location>
        <begin position="123"/>
        <end position="151"/>
    </location>
</feature>
<dbReference type="PANTHER" id="PTHR42953">
    <property type="entry name" value="HIGH-AFFINITY ZINC UPTAKE SYSTEM PROTEIN ZNUA-RELATED"/>
    <property type="match status" value="1"/>
</dbReference>
<keyword evidence="3 5" id="KW-0732">Signal</keyword>
<dbReference type="Proteomes" id="UP000830115">
    <property type="component" value="Chromosome"/>
</dbReference>
<dbReference type="InterPro" id="IPR050492">
    <property type="entry name" value="Bact_metal-bind_prot9"/>
</dbReference>
<accession>A0ABY4MCI0</accession>
<dbReference type="EMBL" id="CP086322">
    <property type="protein sequence ID" value="UQA95479.1"/>
    <property type="molecule type" value="Genomic_DNA"/>
</dbReference>
<dbReference type="PROSITE" id="PS51257">
    <property type="entry name" value="PROKAR_LIPOPROTEIN"/>
    <property type="match status" value="1"/>
</dbReference>
<gene>
    <name evidence="6" type="ORF">K9S39_29720</name>
</gene>
<comment type="similarity">
    <text evidence="1">Belongs to the bacterial solute-binding protein 9 family.</text>
</comment>
<reference evidence="6" key="1">
    <citation type="submission" date="2021-10" db="EMBL/GenBank/DDBJ databases">
        <title>Streptomyces nigrumlapis sp.nov.,an antimicrobial producing actinobacterium isolated from Black Gobi rocks.</title>
        <authorList>
            <person name="Wen Y."/>
            <person name="Zhang W."/>
            <person name="Liu X.G."/>
        </authorList>
    </citation>
    <scope>NUCLEOTIDE SEQUENCE</scope>
    <source>
        <strain evidence="6">ST13-2-2</strain>
    </source>
</reference>
<proteinExistence type="inferred from homology"/>
<evidence type="ECO:0000313" key="7">
    <source>
        <dbReference type="Proteomes" id="UP000830115"/>
    </source>
</evidence>
<organism evidence="6 7">
    <name type="scientific">Streptomyces halobius</name>
    <dbReference type="NCBI Taxonomy" id="2879846"/>
    <lineage>
        <taxon>Bacteria</taxon>
        <taxon>Bacillati</taxon>
        <taxon>Actinomycetota</taxon>
        <taxon>Actinomycetes</taxon>
        <taxon>Kitasatosporales</taxon>
        <taxon>Streptomycetaceae</taxon>
        <taxon>Streptomyces</taxon>
    </lineage>
</organism>
<evidence type="ECO:0000256" key="5">
    <source>
        <dbReference type="SAM" id="SignalP"/>
    </source>
</evidence>
<sequence>MNIRRRISVAVAGASVLGLLALSACSTSDAAGSDDKVKVTANFYPMEFLAAQIGGRHVEVSDLTKPGMEPHDLELTPKQTAQLGESDAIVYLKGLQPAVDEAVEQSGVENVAEAGSLTTLEEHGTEVDSHGHEGEGAHEDEHGHEEEGGKDPHIWLDPVKYAEVAKGVNKTLAKADPDHKADYQKNTDTLVKKLEALDADFKNGLRNRDSDVFISTHAAFGYLAERYGLTQEAISGLDPESETSANRVKELHSLAEKHHVSTVFFETIANPATAKALAGDLRLKTDVLDPIEGITAKSRGKDYFGVMRANLAALQKALGSK</sequence>
<evidence type="ECO:0000256" key="4">
    <source>
        <dbReference type="SAM" id="MobiDB-lite"/>
    </source>
</evidence>
<protein>
    <submittedName>
        <fullName evidence="6">Metal ABC transporter substrate-binding protein</fullName>
    </submittedName>
</protein>
<evidence type="ECO:0000256" key="1">
    <source>
        <dbReference type="ARBA" id="ARBA00011028"/>
    </source>
</evidence>
<evidence type="ECO:0000256" key="2">
    <source>
        <dbReference type="ARBA" id="ARBA00022448"/>
    </source>
</evidence>
<name>A0ABY4MCI0_9ACTN</name>
<evidence type="ECO:0000313" key="6">
    <source>
        <dbReference type="EMBL" id="UQA95479.1"/>
    </source>
</evidence>
<dbReference type="RefSeq" id="WP_248866393.1">
    <property type="nucleotide sequence ID" value="NZ_CP086322.1"/>
</dbReference>
<dbReference type="InterPro" id="IPR006127">
    <property type="entry name" value="ZnuA-like"/>
</dbReference>
<feature type="chain" id="PRO_5046839927" evidence="5">
    <location>
        <begin position="31"/>
        <end position="321"/>
    </location>
</feature>
<dbReference type="SUPFAM" id="SSF53807">
    <property type="entry name" value="Helical backbone' metal receptor"/>
    <property type="match status" value="1"/>
</dbReference>
<feature type="signal peptide" evidence="5">
    <location>
        <begin position="1"/>
        <end position="30"/>
    </location>
</feature>
<keyword evidence="2" id="KW-0813">Transport</keyword>